<feature type="domain" description="PurM-like N-terminal" evidence="3">
    <location>
        <begin position="28"/>
        <end position="147"/>
    </location>
</feature>
<comment type="pathway">
    <text evidence="2">Cofactor biosynthesis; thiamine diphosphate biosynthesis; thiamine diphosphate from thiamine phosphate: step 1/1.</text>
</comment>
<evidence type="ECO:0000256" key="2">
    <source>
        <dbReference type="HAMAP-Rule" id="MF_02128"/>
    </source>
</evidence>
<dbReference type="Gene3D" id="3.30.1330.10">
    <property type="entry name" value="PurM-like, N-terminal domain"/>
    <property type="match status" value="1"/>
</dbReference>
<dbReference type="NCBIfam" id="TIGR01379">
    <property type="entry name" value="thiL"/>
    <property type="match status" value="1"/>
</dbReference>
<evidence type="ECO:0000313" key="6">
    <source>
        <dbReference type="Proteomes" id="UP000182427"/>
    </source>
</evidence>
<evidence type="ECO:0000259" key="3">
    <source>
        <dbReference type="Pfam" id="PF00586"/>
    </source>
</evidence>
<feature type="binding site" evidence="2">
    <location>
        <position position="54"/>
    </location>
    <ligand>
        <name>substrate</name>
    </ligand>
</feature>
<dbReference type="GO" id="GO:0009229">
    <property type="term" value="P:thiamine diphosphate biosynthetic process"/>
    <property type="evidence" value="ECO:0007669"/>
    <property type="project" value="UniProtKB-UniRule"/>
</dbReference>
<dbReference type="SUPFAM" id="SSF56042">
    <property type="entry name" value="PurM C-terminal domain-like"/>
    <property type="match status" value="1"/>
</dbReference>
<dbReference type="InterPro" id="IPR016188">
    <property type="entry name" value="PurM-like_N"/>
</dbReference>
<dbReference type="InterPro" id="IPR010918">
    <property type="entry name" value="PurM-like_C_dom"/>
</dbReference>
<dbReference type="Pfam" id="PF02769">
    <property type="entry name" value="AIRS_C"/>
    <property type="match status" value="1"/>
</dbReference>
<keyword evidence="2" id="KW-0808">Transferase</keyword>
<comment type="catalytic activity">
    <reaction evidence="2">
        <text>thiamine phosphate + ATP = thiamine diphosphate + ADP</text>
        <dbReference type="Rhea" id="RHEA:15913"/>
        <dbReference type="ChEBI" id="CHEBI:30616"/>
        <dbReference type="ChEBI" id="CHEBI:37575"/>
        <dbReference type="ChEBI" id="CHEBI:58937"/>
        <dbReference type="ChEBI" id="CHEBI:456216"/>
        <dbReference type="EC" id="2.7.4.16"/>
    </reaction>
</comment>
<dbReference type="Gene3D" id="3.90.650.10">
    <property type="entry name" value="PurM-like C-terminal domain"/>
    <property type="match status" value="1"/>
</dbReference>
<keyword evidence="6" id="KW-1185">Reference proteome</keyword>
<feature type="binding site" evidence="2">
    <location>
        <begin position="128"/>
        <end position="129"/>
    </location>
    <ligand>
        <name>ATP</name>
        <dbReference type="ChEBI" id="CHEBI:30616"/>
    </ligand>
</feature>
<dbReference type="HAMAP" id="MF_02128">
    <property type="entry name" value="TMP_kinase"/>
    <property type="match status" value="1"/>
</dbReference>
<dbReference type="Proteomes" id="UP000182427">
    <property type="component" value="Chromosome I"/>
</dbReference>
<keyword evidence="2" id="KW-0067">ATP-binding</keyword>
<dbReference type="SUPFAM" id="SSF55326">
    <property type="entry name" value="PurM N-terminal domain-like"/>
    <property type="match status" value="1"/>
</dbReference>
<sequence length="324" mass="34413">MASGELQFIQQLRNRAGRPKGAVRLGIGDDCAVLRPPSGHDVLVTTDFSLEGRHFRRDWHPAASAGHRCLARGLSDLAAMGAQPMAAFLSLALPTGFTRRAANRTWLDGFLGGLLHLAKQTKTPLAGGDTSTAPGDAILADIVLLGSVPEGTELRRSKARPGDGLYVTGHLGGASAELAALAKSPRSLRKASPADDHPHLYPQPQLRVGQRLRSLASAAIDISDGLSTDLTHLCEESRVGAIVEADSLPLHQLLTNKKDALQHALHGGEDYQLLFTASATSKVPRSIGGIPITHIGQIVRGKDITLRSNGKTERLEPAGWEHSL</sequence>
<dbReference type="GO" id="GO:0009228">
    <property type="term" value="P:thiamine biosynthetic process"/>
    <property type="evidence" value="ECO:0007669"/>
    <property type="project" value="UniProtKB-KW"/>
</dbReference>
<dbReference type="Pfam" id="PF00586">
    <property type="entry name" value="AIRS"/>
    <property type="match status" value="1"/>
</dbReference>
<dbReference type="UniPathway" id="UPA00060">
    <property type="reaction ID" value="UER00142"/>
</dbReference>
<dbReference type="GO" id="GO:0000287">
    <property type="term" value="F:magnesium ion binding"/>
    <property type="evidence" value="ECO:0007669"/>
    <property type="project" value="UniProtKB-UniRule"/>
</dbReference>
<feature type="binding site" evidence="2">
    <location>
        <position position="45"/>
    </location>
    <ligand>
        <name>Mg(2+)</name>
        <dbReference type="ChEBI" id="CHEBI:18420"/>
        <label>4</label>
    </ligand>
</feature>
<feature type="binding site" evidence="2">
    <location>
        <position position="30"/>
    </location>
    <ligand>
        <name>Mg(2+)</name>
        <dbReference type="ChEBI" id="CHEBI:18420"/>
        <label>4</label>
    </ligand>
</feature>
<evidence type="ECO:0000313" key="5">
    <source>
        <dbReference type="EMBL" id="SDE74529.1"/>
    </source>
</evidence>
<feature type="binding site" evidence="2">
    <location>
        <position position="223"/>
    </location>
    <ligand>
        <name>ATP</name>
        <dbReference type="ChEBI" id="CHEBI:30616"/>
    </ligand>
</feature>
<dbReference type="InterPro" id="IPR036921">
    <property type="entry name" value="PurM-like_N_sf"/>
</dbReference>
<feature type="binding site" evidence="2">
    <location>
        <position position="129"/>
    </location>
    <ligand>
        <name>Mg(2+)</name>
        <dbReference type="ChEBI" id="CHEBI:18420"/>
        <label>1</label>
    </ligand>
</feature>
<feature type="binding site" evidence="2">
    <location>
        <position position="224"/>
    </location>
    <ligand>
        <name>Mg(2+)</name>
        <dbReference type="ChEBI" id="CHEBI:18420"/>
        <label>5</label>
    </ligand>
</feature>
<feature type="binding site" evidence="2">
    <location>
        <position position="76"/>
    </location>
    <ligand>
        <name>Mg(2+)</name>
        <dbReference type="ChEBI" id="CHEBI:18420"/>
        <label>4</label>
    </ligand>
</feature>
<protein>
    <recommendedName>
        <fullName evidence="2">Thiamine-monophosphate kinase</fullName>
        <shortName evidence="2">TMP kinase</shortName>
        <shortName evidence="2">Thiamine-phosphate kinase</shortName>
        <ecNumber evidence="2">2.7.4.16</ecNumber>
    </recommendedName>
</protein>
<dbReference type="GO" id="GO:0005524">
    <property type="term" value="F:ATP binding"/>
    <property type="evidence" value="ECO:0007669"/>
    <property type="project" value="UniProtKB-UniRule"/>
</dbReference>
<comment type="miscellaneous">
    <text evidence="2">Reaction mechanism of ThiL seems to utilize a direct, inline transfer of the gamma-phosphate of ATP to TMP rather than a phosphorylated enzyme intermediate.</text>
</comment>
<dbReference type="GO" id="GO:0009030">
    <property type="term" value="F:thiamine-phosphate kinase activity"/>
    <property type="evidence" value="ECO:0007669"/>
    <property type="project" value="UniProtKB-UniRule"/>
</dbReference>
<feature type="binding site" evidence="2">
    <location>
        <position position="46"/>
    </location>
    <ligand>
        <name>Mg(2+)</name>
        <dbReference type="ChEBI" id="CHEBI:18420"/>
        <label>1</label>
    </ligand>
</feature>
<proteinExistence type="inferred from homology"/>
<evidence type="ECO:0000259" key="4">
    <source>
        <dbReference type="Pfam" id="PF02769"/>
    </source>
</evidence>
<feature type="domain" description="PurM-like C-terminal" evidence="4">
    <location>
        <begin position="160"/>
        <end position="304"/>
    </location>
</feature>
<keyword evidence="2 5" id="KW-0418">Kinase</keyword>
<keyword evidence="1 2" id="KW-0784">Thiamine biosynthesis</keyword>
<dbReference type="CDD" id="cd02194">
    <property type="entry name" value="ThiL"/>
    <property type="match status" value="1"/>
</dbReference>
<dbReference type="RefSeq" id="WP_083343600.1">
    <property type="nucleotide sequence ID" value="NZ_LT629690.1"/>
</dbReference>
<feature type="binding site" evidence="2">
    <location>
        <position position="320"/>
    </location>
    <ligand>
        <name>substrate</name>
    </ligand>
</feature>
<comment type="caution">
    <text evidence="2">Lacks conserved residue(s) required for the propagation of feature annotation.</text>
</comment>
<reference evidence="5 6" key="1">
    <citation type="submission" date="2016-10" db="EMBL/GenBank/DDBJ databases">
        <authorList>
            <person name="de Groot N.N."/>
        </authorList>
    </citation>
    <scope>NUCLEOTIDE SEQUENCE [LARGE SCALE GENOMIC DNA]</scope>
    <source>
        <strain evidence="5 6">GAS232</strain>
    </source>
</reference>
<keyword evidence="2" id="KW-0479">Metal-binding</keyword>
<dbReference type="EMBL" id="LT629690">
    <property type="protein sequence ID" value="SDE74529.1"/>
    <property type="molecule type" value="Genomic_DNA"/>
</dbReference>
<name>A0A1G7FF88_9BACT</name>
<feature type="binding site" evidence="2">
    <location>
        <position position="47"/>
    </location>
    <ligand>
        <name>Mg(2+)</name>
        <dbReference type="ChEBI" id="CHEBI:18420"/>
        <label>2</label>
    </ligand>
</feature>
<dbReference type="InterPro" id="IPR036676">
    <property type="entry name" value="PurM-like_C_sf"/>
</dbReference>
<gene>
    <name evidence="2" type="primary">thiL</name>
    <name evidence="5" type="ORF">SAMN05444167_0317</name>
</gene>
<accession>A0A1G7FF88</accession>
<dbReference type="InterPro" id="IPR006283">
    <property type="entry name" value="ThiL-like"/>
</dbReference>
<feature type="binding site" evidence="2">
    <location>
        <position position="76"/>
    </location>
    <ligand>
        <name>Mg(2+)</name>
        <dbReference type="ChEBI" id="CHEBI:18420"/>
        <label>3</label>
    </ligand>
</feature>
<dbReference type="PANTHER" id="PTHR30270">
    <property type="entry name" value="THIAMINE-MONOPHOSPHATE KINASE"/>
    <property type="match status" value="1"/>
</dbReference>
<feature type="binding site" evidence="2">
    <location>
        <position position="221"/>
    </location>
    <ligand>
        <name>Mg(2+)</name>
        <dbReference type="ChEBI" id="CHEBI:18420"/>
        <label>3</label>
    </ligand>
</feature>
<dbReference type="PIRSF" id="PIRSF005303">
    <property type="entry name" value="Thiam_monoph_kin"/>
    <property type="match status" value="1"/>
</dbReference>
<keyword evidence="2" id="KW-0547">Nucleotide-binding</keyword>
<feature type="binding site" evidence="2">
    <location>
        <position position="76"/>
    </location>
    <ligand>
        <name>Mg(2+)</name>
        <dbReference type="ChEBI" id="CHEBI:18420"/>
        <label>2</label>
    </ligand>
</feature>
<dbReference type="OrthoDB" id="9802811at2"/>
<feature type="binding site" evidence="2">
    <location>
        <position position="269"/>
    </location>
    <ligand>
        <name>substrate</name>
    </ligand>
</feature>
<dbReference type="AlphaFoldDB" id="A0A1G7FF88"/>
<evidence type="ECO:0000256" key="1">
    <source>
        <dbReference type="ARBA" id="ARBA00022977"/>
    </source>
</evidence>
<organism evidence="5 6">
    <name type="scientific">Terriglobus roseus</name>
    <dbReference type="NCBI Taxonomy" id="392734"/>
    <lineage>
        <taxon>Bacteria</taxon>
        <taxon>Pseudomonadati</taxon>
        <taxon>Acidobacteriota</taxon>
        <taxon>Terriglobia</taxon>
        <taxon>Terriglobales</taxon>
        <taxon>Acidobacteriaceae</taxon>
        <taxon>Terriglobus</taxon>
    </lineage>
</organism>
<feature type="binding site" evidence="2">
    <location>
        <position position="156"/>
    </location>
    <ligand>
        <name>ATP</name>
        <dbReference type="ChEBI" id="CHEBI:30616"/>
    </ligand>
</feature>
<keyword evidence="2" id="KW-0460">Magnesium</keyword>
<feature type="binding site" evidence="2">
    <location>
        <position position="30"/>
    </location>
    <ligand>
        <name>Mg(2+)</name>
        <dbReference type="ChEBI" id="CHEBI:18420"/>
        <label>3</label>
    </ligand>
</feature>
<comment type="similarity">
    <text evidence="2">Belongs to the thiamine-monophosphate kinase family.</text>
</comment>
<comment type="function">
    <text evidence="2">Catalyzes the ATP-dependent phosphorylation of thiamine-monophosphate (TMP) to form thiamine-pyrophosphate (TPP), the active form of vitamin B1.</text>
</comment>
<dbReference type="EC" id="2.7.4.16" evidence="2"/>
<feature type="binding site" evidence="2">
    <location>
        <position position="47"/>
    </location>
    <ligand>
        <name>Mg(2+)</name>
        <dbReference type="ChEBI" id="CHEBI:18420"/>
        <label>1</label>
    </ligand>
</feature>
<dbReference type="PANTHER" id="PTHR30270:SF0">
    <property type="entry name" value="THIAMINE-MONOPHOSPHATE KINASE"/>
    <property type="match status" value="1"/>
</dbReference>